<name>A0ABT3AVW0_9CYAN</name>
<reference evidence="1 2" key="1">
    <citation type="submission" date="2022-10" db="EMBL/GenBank/DDBJ databases">
        <title>Identification of biosynthetic pathway for the production of the potent trypsin inhibitor radiosumin.</title>
        <authorList>
            <person name="Fewer D.P."/>
            <person name="Delbaje E."/>
            <person name="Ouyang X."/>
            <person name="Agostino P.D."/>
            <person name="Wahlsten M."/>
            <person name="Jokela J."/>
            <person name="Permi P."/>
            <person name="Haapaniemi E."/>
            <person name="Koistinen H."/>
        </authorList>
    </citation>
    <scope>NUCLEOTIDE SEQUENCE [LARGE SCALE GENOMIC DNA]</scope>
    <source>
        <strain evidence="1 2">NIES-515</strain>
    </source>
</reference>
<comment type="caution">
    <text evidence="1">The sequence shown here is derived from an EMBL/GenBank/DDBJ whole genome shotgun (WGS) entry which is preliminary data.</text>
</comment>
<evidence type="ECO:0000313" key="2">
    <source>
        <dbReference type="Proteomes" id="UP001526143"/>
    </source>
</evidence>
<dbReference type="EMBL" id="JAOWRF010000071">
    <property type="protein sequence ID" value="MCV3212850.1"/>
    <property type="molecule type" value="Genomic_DNA"/>
</dbReference>
<sequence>MQSQVERVRIAARSLQLKRQNIRIAVLELESDRIEIKSRS</sequence>
<evidence type="ECO:0000313" key="1">
    <source>
        <dbReference type="EMBL" id="MCV3212850.1"/>
    </source>
</evidence>
<dbReference type="Proteomes" id="UP001526143">
    <property type="component" value="Unassembled WGS sequence"/>
</dbReference>
<gene>
    <name evidence="1" type="ORF">OGM63_04795</name>
</gene>
<organism evidence="1 2">
    <name type="scientific">Plectonema radiosum NIES-515</name>
    <dbReference type="NCBI Taxonomy" id="2986073"/>
    <lineage>
        <taxon>Bacteria</taxon>
        <taxon>Bacillati</taxon>
        <taxon>Cyanobacteriota</taxon>
        <taxon>Cyanophyceae</taxon>
        <taxon>Oscillatoriophycideae</taxon>
        <taxon>Oscillatoriales</taxon>
        <taxon>Microcoleaceae</taxon>
        <taxon>Plectonema</taxon>
    </lineage>
</organism>
<proteinExistence type="predicted"/>
<protein>
    <submittedName>
        <fullName evidence="1">Uncharacterized protein</fullName>
    </submittedName>
</protein>
<accession>A0ABT3AVW0</accession>
<keyword evidence="2" id="KW-1185">Reference proteome</keyword>
<dbReference type="RefSeq" id="WP_263744356.1">
    <property type="nucleotide sequence ID" value="NZ_JAOWRF010000071.1"/>
</dbReference>